<reference evidence="2 3" key="1">
    <citation type="submission" date="2021-07" db="EMBL/GenBank/DDBJ databases">
        <authorList>
            <person name="Bleriot I."/>
            <person name="Blasco L."/>
            <person name="Pacios O."/>
            <person name="Fernandez-Garcia L."/>
            <person name="Ambroa A."/>
            <person name="Lopez M."/>
            <person name="Ortiz-Cartagena C."/>
            <person name="Fernandez-Cuenca F."/>
            <person name="Oteo J."/>
            <person name="Pascual A."/>
            <person name="Martinez-Martinez L."/>
            <person name="Domingo-Calap P."/>
            <person name="Wood T.K."/>
            <person name="Tomas M."/>
        </authorList>
    </citation>
    <scope>NUCLEOTIDE SEQUENCE [LARGE SCALE GENOMIC DNA]</scope>
</reference>
<feature type="transmembrane region" description="Helical" evidence="1">
    <location>
        <begin position="27"/>
        <end position="49"/>
    </location>
</feature>
<sequence length="64" mass="7475">MINFCNFALSVLSRDRALTLTKLKNQYLHISSGCVNYLFNLTFLSYRVILTYISNNVKNFYKSV</sequence>
<keyword evidence="1" id="KW-0472">Membrane</keyword>
<name>A0AAE9C5P9_9CAUD</name>
<proteinExistence type="predicted"/>
<keyword evidence="1" id="KW-1133">Transmembrane helix</keyword>
<protein>
    <submittedName>
        <fullName evidence="2">Uncharacterized protein</fullName>
    </submittedName>
</protein>
<dbReference type="Proteomes" id="UP000828386">
    <property type="component" value="Segment"/>
</dbReference>
<keyword evidence="1" id="KW-0812">Transmembrane</keyword>
<evidence type="ECO:0000313" key="3">
    <source>
        <dbReference type="Proteomes" id="UP000828386"/>
    </source>
</evidence>
<dbReference type="EMBL" id="MZ571828">
    <property type="protein sequence ID" value="UEP18993.1"/>
    <property type="molecule type" value="Genomic_DNA"/>
</dbReference>
<accession>A0AAE9C5P9</accession>
<organism evidence="2 3">
    <name type="scientific">Klebsiella phage vB_KpnS-VAC35</name>
    <dbReference type="NCBI Taxonomy" id="2866696"/>
    <lineage>
        <taxon>Viruses</taxon>
        <taxon>Duplodnaviria</taxon>
        <taxon>Heunggongvirae</taxon>
        <taxon>Uroviricota</taxon>
        <taxon>Caudoviricetes</taxon>
        <taxon>Demerecviridae</taxon>
        <taxon>Sugarlandvirus</taxon>
        <taxon>Sugarlandvirus VAC35</taxon>
    </lineage>
</organism>
<evidence type="ECO:0000313" key="2">
    <source>
        <dbReference type="EMBL" id="UEP18993.1"/>
    </source>
</evidence>
<keyword evidence="3" id="KW-1185">Reference proteome</keyword>
<evidence type="ECO:0000256" key="1">
    <source>
        <dbReference type="SAM" id="Phobius"/>
    </source>
</evidence>